<dbReference type="AlphaFoldDB" id="A0A5K7S9I0"/>
<dbReference type="Proteomes" id="UP001193389">
    <property type="component" value="Chromosome"/>
</dbReference>
<dbReference type="Gene3D" id="2.40.420.20">
    <property type="match status" value="1"/>
</dbReference>
<feature type="domain" description="CusB-like beta-barrel" evidence="4">
    <location>
        <begin position="222"/>
        <end position="293"/>
    </location>
</feature>
<name>A0A5K7S9I0_9BACT</name>
<sequence>MKKIIYYSALIAFLVSCSQNTDKKAELEKLKTQHDQLATQIAQLEAEINPEGAKAEQKAITVKVSPSTECVFNHYIQVQGTVDGDQNIAVSPQMSGIVTGVYVTEGSPVKKGQVMADLDAQVLKQSLEEVNTQLLLVNSIYEKQSALWDKKIGSEIQYLQAKNNKESLEKRVNTMKEQLKLAKIISPISGTVESVPLRVGQMASPGMPTSTIRVINMNVAKISADVAETYATRIKDGNACLVNFPDLGKDIETKLNFTSRFIDPTNRTFKVECRVSSKDAELRANMIAYIKIKDYTNEKAFCIPVNYIQSNQDGKFIYIAKQNGNQWTAERRMVKTGMDYDGVIEVLEGLTAGENIITAGFQNLNPGEIVVF</sequence>
<dbReference type="EMBL" id="AP018694">
    <property type="protein sequence ID" value="BBE18222.1"/>
    <property type="molecule type" value="Genomic_DNA"/>
</dbReference>
<dbReference type="InterPro" id="IPR006143">
    <property type="entry name" value="RND_pump_MFP"/>
</dbReference>
<dbReference type="RefSeq" id="WP_318351147.1">
    <property type="nucleotide sequence ID" value="NZ_AP018694.1"/>
</dbReference>
<dbReference type="NCBIfam" id="TIGR01730">
    <property type="entry name" value="RND_mfp"/>
    <property type="match status" value="1"/>
</dbReference>
<feature type="coiled-coil region" evidence="2">
    <location>
        <begin position="20"/>
        <end position="47"/>
    </location>
</feature>
<dbReference type="Pfam" id="PF25917">
    <property type="entry name" value="BSH_RND"/>
    <property type="match status" value="1"/>
</dbReference>
<dbReference type="KEGG" id="anf:AQPE_2383"/>
<dbReference type="SUPFAM" id="SSF111369">
    <property type="entry name" value="HlyD-like secretion proteins"/>
    <property type="match status" value="1"/>
</dbReference>
<comment type="similarity">
    <text evidence="1">Belongs to the membrane fusion protein (MFP) (TC 8.A.1) family.</text>
</comment>
<evidence type="ECO:0000313" key="5">
    <source>
        <dbReference type="EMBL" id="BBE18222.1"/>
    </source>
</evidence>
<dbReference type="GO" id="GO:1990281">
    <property type="term" value="C:efflux pump complex"/>
    <property type="evidence" value="ECO:0007669"/>
    <property type="project" value="TreeGrafter"/>
</dbReference>
<evidence type="ECO:0000256" key="2">
    <source>
        <dbReference type="SAM" id="Coils"/>
    </source>
</evidence>
<reference evidence="5" key="1">
    <citation type="journal article" date="2020" name="Int. J. Syst. Evol. Microbiol.">
        <title>Aquipluma nitroreducens gen. nov. sp. nov., a novel facultatively anaerobic bacterium isolated from a freshwater lake.</title>
        <authorList>
            <person name="Watanabe M."/>
            <person name="Kojima H."/>
            <person name="Fukui M."/>
        </authorList>
    </citation>
    <scope>NUCLEOTIDE SEQUENCE</scope>
    <source>
        <strain evidence="5">MeG22</strain>
    </source>
</reference>
<dbReference type="InterPro" id="IPR058625">
    <property type="entry name" value="MdtA-like_BSH"/>
</dbReference>
<feature type="coiled-coil region" evidence="2">
    <location>
        <begin position="158"/>
        <end position="185"/>
    </location>
</feature>
<dbReference type="InterPro" id="IPR058792">
    <property type="entry name" value="Beta-barrel_RND_2"/>
</dbReference>
<dbReference type="GO" id="GO:0015562">
    <property type="term" value="F:efflux transmembrane transporter activity"/>
    <property type="evidence" value="ECO:0007669"/>
    <property type="project" value="TreeGrafter"/>
</dbReference>
<dbReference type="Gene3D" id="1.10.287.470">
    <property type="entry name" value="Helix hairpin bin"/>
    <property type="match status" value="1"/>
</dbReference>
<accession>A0A5K7S9I0</accession>
<keyword evidence="2" id="KW-0175">Coiled coil</keyword>
<dbReference type="PROSITE" id="PS51257">
    <property type="entry name" value="PROKAR_LIPOPROTEIN"/>
    <property type="match status" value="1"/>
</dbReference>
<feature type="domain" description="Multidrug resistance protein MdtA-like barrel-sandwich hybrid" evidence="3">
    <location>
        <begin position="88"/>
        <end position="212"/>
    </location>
</feature>
<keyword evidence="6" id="KW-1185">Reference proteome</keyword>
<dbReference type="Pfam" id="PF25954">
    <property type="entry name" value="Beta-barrel_RND_2"/>
    <property type="match status" value="1"/>
</dbReference>
<dbReference type="Gene3D" id="2.40.30.170">
    <property type="match status" value="1"/>
</dbReference>
<evidence type="ECO:0000256" key="1">
    <source>
        <dbReference type="ARBA" id="ARBA00009477"/>
    </source>
</evidence>
<evidence type="ECO:0000313" key="6">
    <source>
        <dbReference type="Proteomes" id="UP001193389"/>
    </source>
</evidence>
<dbReference type="PANTHER" id="PTHR30469:SF15">
    <property type="entry name" value="HLYD FAMILY OF SECRETION PROTEINS"/>
    <property type="match status" value="1"/>
</dbReference>
<organism evidence="5 6">
    <name type="scientific">Aquipluma nitroreducens</name>
    <dbReference type="NCBI Taxonomy" id="2010828"/>
    <lineage>
        <taxon>Bacteria</taxon>
        <taxon>Pseudomonadati</taxon>
        <taxon>Bacteroidota</taxon>
        <taxon>Bacteroidia</taxon>
        <taxon>Marinilabiliales</taxon>
        <taxon>Prolixibacteraceae</taxon>
        <taxon>Aquipluma</taxon>
    </lineage>
</organism>
<dbReference type="Gene3D" id="2.40.50.100">
    <property type="match status" value="1"/>
</dbReference>
<evidence type="ECO:0000259" key="4">
    <source>
        <dbReference type="Pfam" id="PF25954"/>
    </source>
</evidence>
<dbReference type="PANTHER" id="PTHR30469">
    <property type="entry name" value="MULTIDRUG RESISTANCE PROTEIN MDTA"/>
    <property type="match status" value="1"/>
</dbReference>
<proteinExistence type="inferred from homology"/>
<protein>
    <submittedName>
        <fullName evidence="5">Co/Zn/Cd efflux system membrane fusion protein</fullName>
    </submittedName>
</protein>
<gene>
    <name evidence="5" type="ORF">AQPE_2383</name>
</gene>
<evidence type="ECO:0000259" key="3">
    <source>
        <dbReference type="Pfam" id="PF25917"/>
    </source>
</evidence>